<dbReference type="PANTHER" id="PTHR46622:SF1">
    <property type="entry name" value="DNA-DEPENDENT METALLOPROTEASE WSS1"/>
    <property type="match status" value="1"/>
</dbReference>
<dbReference type="GO" id="GO:0008237">
    <property type="term" value="F:metallopeptidase activity"/>
    <property type="evidence" value="ECO:0007669"/>
    <property type="project" value="TreeGrafter"/>
</dbReference>
<evidence type="ECO:0000259" key="7">
    <source>
        <dbReference type="PROSITE" id="PS51397"/>
    </source>
</evidence>
<dbReference type="Gene3D" id="4.10.1060.10">
    <property type="entry name" value="Zinc finger, RanBP2-type"/>
    <property type="match status" value="1"/>
</dbReference>
<feature type="region of interest" description="Disordered" evidence="5">
    <location>
        <begin position="297"/>
        <end position="328"/>
    </location>
</feature>
<dbReference type="GO" id="GO:0008270">
    <property type="term" value="F:zinc ion binding"/>
    <property type="evidence" value="ECO:0007669"/>
    <property type="project" value="UniProtKB-KW"/>
</dbReference>
<reference evidence="9" key="2">
    <citation type="submission" date="2015-01" db="EMBL/GenBank/DDBJ databases">
        <title>Evolutionary Origins and Diversification of the Mycorrhizal Mutualists.</title>
        <authorList>
            <consortium name="DOE Joint Genome Institute"/>
            <consortium name="Mycorrhizal Genomics Consortium"/>
            <person name="Kohler A."/>
            <person name="Kuo A."/>
            <person name="Nagy L.G."/>
            <person name="Floudas D."/>
            <person name="Copeland A."/>
            <person name="Barry K.W."/>
            <person name="Cichocki N."/>
            <person name="Veneault-Fourrey C."/>
            <person name="LaButti K."/>
            <person name="Lindquist E.A."/>
            <person name="Lipzen A."/>
            <person name="Lundell T."/>
            <person name="Morin E."/>
            <person name="Murat C."/>
            <person name="Riley R."/>
            <person name="Ohm R."/>
            <person name="Sun H."/>
            <person name="Tunlid A."/>
            <person name="Henrissat B."/>
            <person name="Grigoriev I.V."/>
            <person name="Hibbett D.S."/>
            <person name="Martin F."/>
        </authorList>
    </citation>
    <scope>NUCLEOTIDE SEQUENCE [LARGE SCALE GENOMIC DNA]</scope>
    <source>
        <strain evidence="9">MUT 4182</strain>
    </source>
</reference>
<evidence type="ECO:0008006" key="10">
    <source>
        <dbReference type="Google" id="ProtNLM"/>
    </source>
</evidence>
<evidence type="ECO:0000256" key="2">
    <source>
        <dbReference type="ARBA" id="ARBA00022771"/>
    </source>
</evidence>
<dbReference type="SMART" id="SM00547">
    <property type="entry name" value="ZnF_RBZ"/>
    <property type="match status" value="2"/>
</dbReference>
<dbReference type="GO" id="GO:0005634">
    <property type="term" value="C:nucleus"/>
    <property type="evidence" value="ECO:0007669"/>
    <property type="project" value="TreeGrafter"/>
</dbReference>
<evidence type="ECO:0000313" key="8">
    <source>
        <dbReference type="EMBL" id="KIO21403.1"/>
    </source>
</evidence>
<dbReference type="InterPro" id="IPR001876">
    <property type="entry name" value="Znf_RanBP2"/>
</dbReference>
<dbReference type="EMBL" id="KN823139">
    <property type="protein sequence ID" value="KIO21403.1"/>
    <property type="molecule type" value="Genomic_DNA"/>
</dbReference>
<dbReference type="Proteomes" id="UP000054248">
    <property type="component" value="Unassembled WGS sequence"/>
</dbReference>
<evidence type="ECO:0000256" key="3">
    <source>
        <dbReference type="ARBA" id="ARBA00022833"/>
    </source>
</evidence>
<dbReference type="GO" id="GO:0006281">
    <property type="term" value="P:DNA repair"/>
    <property type="evidence" value="ECO:0007669"/>
    <property type="project" value="TreeGrafter"/>
</dbReference>
<dbReference type="PANTHER" id="PTHR46622">
    <property type="entry name" value="DNA-DEPENDENT METALLOPROTEASE WSS1"/>
    <property type="match status" value="1"/>
</dbReference>
<sequence>MSSNVFVQRFMHLKEMPREKEALAILQKVASLVKPIMRKHGWVLPVLAEFYPENPGLLGLDINGGQKICVRLRPYFDKGAFLREEEIIGTMLHELTHNVHGPHDQQFYKFLSKLEDEYDALQRSGYAGEGFFSRGTRLGQGVSHNPSPRVARERALAAAEKRRQIAVVMNAGNKTLGGSSREGKSMRQLVAEAAERRVKDEKSCAFGRADAEAEAERATQWSVVDDAWDDSDDEIILLDGPPEGVVFERSGSRPNHPSQPAASSSKSREVSCPACTFLNPPRTKNCEVCDSPLPSQPAPPAVVAQTRPQPPAKKLATKRTPPAWTSAGPPQTWDCPTCTLTNPIAATHCAVCEHNRPNMPGPELAGWTCLVCGTEGQDHQFWTCRECGFLKESSAVPAS</sequence>
<organism evidence="8 9">
    <name type="scientific">Tulasnella calospora MUT 4182</name>
    <dbReference type="NCBI Taxonomy" id="1051891"/>
    <lineage>
        <taxon>Eukaryota</taxon>
        <taxon>Fungi</taxon>
        <taxon>Dikarya</taxon>
        <taxon>Basidiomycota</taxon>
        <taxon>Agaricomycotina</taxon>
        <taxon>Agaricomycetes</taxon>
        <taxon>Cantharellales</taxon>
        <taxon>Tulasnellaceae</taxon>
        <taxon>Tulasnella</taxon>
    </lineage>
</organism>
<dbReference type="InterPro" id="IPR036443">
    <property type="entry name" value="Znf_RanBP2_sf"/>
</dbReference>
<feature type="domain" description="RanBP2-type" evidence="6">
    <location>
        <begin position="326"/>
        <end position="358"/>
    </location>
</feature>
<evidence type="ECO:0000256" key="4">
    <source>
        <dbReference type="PROSITE-ProRule" id="PRU00322"/>
    </source>
</evidence>
<dbReference type="OrthoDB" id="261960at2759"/>
<keyword evidence="1" id="KW-0479">Metal-binding</keyword>
<dbReference type="Gene3D" id="2.30.30.380">
    <property type="entry name" value="Zn-finger domain of Sec23/24"/>
    <property type="match status" value="1"/>
</dbReference>
<name>A0A0C3KIY1_9AGAM</name>
<feature type="compositionally biased region" description="Polar residues" evidence="5">
    <location>
        <begin position="252"/>
        <end position="265"/>
    </location>
</feature>
<dbReference type="SUPFAM" id="SSF90209">
    <property type="entry name" value="Ran binding protein zinc finger-like"/>
    <property type="match status" value="2"/>
</dbReference>
<proteinExistence type="predicted"/>
<dbReference type="PROSITE" id="PS51397">
    <property type="entry name" value="WLM"/>
    <property type="match status" value="1"/>
</dbReference>
<dbReference type="PROSITE" id="PS50199">
    <property type="entry name" value="ZF_RANBP2_2"/>
    <property type="match status" value="1"/>
</dbReference>
<dbReference type="HOGENOM" id="CLU_023057_1_1_1"/>
<dbReference type="AlphaFoldDB" id="A0A0C3KIY1"/>
<evidence type="ECO:0000313" key="9">
    <source>
        <dbReference type="Proteomes" id="UP000054248"/>
    </source>
</evidence>
<dbReference type="STRING" id="1051891.A0A0C3KIY1"/>
<evidence type="ECO:0000256" key="1">
    <source>
        <dbReference type="ARBA" id="ARBA00022723"/>
    </source>
</evidence>
<gene>
    <name evidence="8" type="ORF">M407DRAFT_245488</name>
</gene>
<reference evidence="8 9" key="1">
    <citation type="submission" date="2014-04" db="EMBL/GenBank/DDBJ databases">
        <authorList>
            <consortium name="DOE Joint Genome Institute"/>
            <person name="Kuo A."/>
            <person name="Girlanda M."/>
            <person name="Perotto S."/>
            <person name="Kohler A."/>
            <person name="Nagy L.G."/>
            <person name="Floudas D."/>
            <person name="Copeland A."/>
            <person name="Barry K.W."/>
            <person name="Cichocki N."/>
            <person name="Veneault-Fourrey C."/>
            <person name="LaButti K."/>
            <person name="Lindquist E.A."/>
            <person name="Lipzen A."/>
            <person name="Lundell T."/>
            <person name="Morin E."/>
            <person name="Murat C."/>
            <person name="Sun H."/>
            <person name="Tunlid A."/>
            <person name="Henrissat B."/>
            <person name="Grigoriev I.V."/>
            <person name="Hibbett D.S."/>
            <person name="Martin F."/>
            <person name="Nordberg H.P."/>
            <person name="Cantor M.N."/>
            <person name="Hua S.X."/>
        </authorList>
    </citation>
    <scope>NUCLEOTIDE SEQUENCE [LARGE SCALE GENOMIC DNA]</scope>
    <source>
        <strain evidence="8 9">MUT 4182</strain>
    </source>
</reference>
<dbReference type="Pfam" id="PF08325">
    <property type="entry name" value="WLM"/>
    <property type="match status" value="1"/>
</dbReference>
<feature type="domain" description="WLM" evidence="7">
    <location>
        <begin position="1"/>
        <end position="199"/>
    </location>
</feature>
<dbReference type="InterPro" id="IPR013536">
    <property type="entry name" value="WLM_dom"/>
</dbReference>
<keyword evidence="9" id="KW-1185">Reference proteome</keyword>
<accession>A0A0C3KIY1</accession>
<dbReference type="Pfam" id="PF00641">
    <property type="entry name" value="Zn_ribbon_RanBP"/>
    <property type="match status" value="1"/>
</dbReference>
<feature type="region of interest" description="Disordered" evidence="5">
    <location>
        <begin position="242"/>
        <end position="266"/>
    </location>
</feature>
<evidence type="ECO:0000256" key="5">
    <source>
        <dbReference type="SAM" id="MobiDB-lite"/>
    </source>
</evidence>
<dbReference type="PROSITE" id="PS01358">
    <property type="entry name" value="ZF_RANBP2_1"/>
    <property type="match status" value="1"/>
</dbReference>
<keyword evidence="2 4" id="KW-0863">Zinc-finger</keyword>
<dbReference type="InterPro" id="IPR053000">
    <property type="entry name" value="WSS1-like_metalloprotease"/>
</dbReference>
<evidence type="ECO:0000259" key="6">
    <source>
        <dbReference type="PROSITE" id="PS50199"/>
    </source>
</evidence>
<keyword evidence="3" id="KW-0862">Zinc</keyword>
<protein>
    <recommendedName>
        <fullName evidence="10">WLM domain-containing protein</fullName>
    </recommendedName>
</protein>